<evidence type="ECO:0000256" key="2">
    <source>
        <dbReference type="ARBA" id="ARBA00022692"/>
    </source>
</evidence>
<sequence length="442" mass="51156">MKQDIFPKIVLVAAIAVFISIFLFARAIISISFIMIILLCFFDKNVLKILKQNISLKFLLFAAFLINLGLIYALFFSNDQIINQFFSFSNPLLIVLYILSASYFLSKNKKYPDYLLNIFVYIVVFISFIALVRFSYKYFMGNYFIISDFYTEIDGGSTIQSIVALTFPFAAVFIVGKAIRKESKLLKLVMIFVGILIVFIDLFVNRSKAGYIIEFVVLIYYFFVIIKRYSLNDKKLNITKFLTIILVSIVTLCIIFVIVYRASNIFHDRVRDSIKESQLYFSKDFDNKTAEELALTSTGLRLMYYDSSIRVFDKYPKLLFLGCSPITNISDVAECTKFLINKNDELKNNPHITKDGIMPHNEFINYTFKGGILAGLSLLIFFIMLLFEARELDYNDKVYFRVLIIAMFIGCLFDYFFTVQILVILFSTLLAIFFAKLKIKQG</sequence>
<dbReference type="InterPro" id="IPR007016">
    <property type="entry name" value="O-antigen_ligase-rel_domated"/>
</dbReference>
<proteinExistence type="predicted"/>
<feature type="transmembrane region" description="Helical" evidence="5">
    <location>
        <begin position="366"/>
        <end position="386"/>
    </location>
</feature>
<feature type="transmembrane region" description="Helical" evidence="5">
    <location>
        <begin position="398"/>
        <end position="415"/>
    </location>
</feature>
<feature type="transmembrane region" description="Helical" evidence="5">
    <location>
        <begin position="54"/>
        <end position="75"/>
    </location>
</feature>
<feature type="transmembrane region" description="Helical" evidence="5">
    <location>
        <begin position="12"/>
        <end position="42"/>
    </location>
</feature>
<dbReference type="PANTHER" id="PTHR37422:SF13">
    <property type="entry name" value="LIPOPOLYSACCHARIDE BIOSYNTHESIS PROTEIN PA4999-RELATED"/>
    <property type="match status" value="1"/>
</dbReference>
<keyword evidence="4 5" id="KW-0472">Membrane</keyword>
<dbReference type="PANTHER" id="PTHR37422">
    <property type="entry name" value="TEICHURONIC ACID BIOSYNTHESIS PROTEIN TUAE"/>
    <property type="match status" value="1"/>
</dbReference>
<evidence type="ECO:0000313" key="8">
    <source>
        <dbReference type="Proteomes" id="UP000253862"/>
    </source>
</evidence>
<dbReference type="Proteomes" id="UP000253862">
    <property type="component" value="Chromosome"/>
</dbReference>
<comment type="subcellular location">
    <subcellularLocation>
        <location evidence="1">Membrane</location>
        <topology evidence="1">Multi-pass membrane protein</topology>
    </subcellularLocation>
</comment>
<dbReference type="Pfam" id="PF04932">
    <property type="entry name" value="Wzy_C"/>
    <property type="match status" value="1"/>
</dbReference>
<feature type="transmembrane region" description="Helical" evidence="5">
    <location>
        <begin position="241"/>
        <end position="262"/>
    </location>
</feature>
<evidence type="ECO:0000256" key="5">
    <source>
        <dbReference type="SAM" id="Phobius"/>
    </source>
</evidence>
<feature type="transmembrane region" description="Helical" evidence="5">
    <location>
        <begin position="156"/>
        <end position="176"/>
    </location>
</feature>
<evidence type="ECO:0000256" key="4">
    <source>
        <dbReference type="ARBA" id="ARBA00023136"/>
    </source>
</evidence>
<dbReference type="EMBL" id="CP022375">
    <property type="protein sequence ID" value="AXH29590.1"/>
    <property type="molecule type" value="Genomic_DNA"/>
</dbReference>
<reference evidence="7 8" key="1">
    <citation type="submission" date="2017-07" db="EMBL/GenBank/DDBJ databases">
        <title>Complete genome sequences and comparative analysis of the novel pathogen Francisella opportunistica.</title>
        <authorList>
            <person name="Dietrich E.A."/>
            <person name="Kingry L.C."/>
            <person name="Petersen J.M."/>
        </authorList>
    </citation>
    <scope>NUCLEOTIDE SEQUENCE [LARGE SCALE GENOMIC DNA]</scope>
    <source>
        <strain evidence="7 8">14-2155</strain>
    </source>
</reference>
<protein>
    <recommendedName>
        <fullName evidence="6">O-antigen ligase-related domain-containing protein</fullName>
    </recommendedName>
</protein>
<dbReference type="AlphaFoldDB" id="A0A345JQJ4"/>
<gene>
    <name evidence="7" type="ORF">CGC43_02850</name>
</gene>
<dbReference type="KEGG" id="foo:CGC45_02835"/>
<dbReference type="RefSeq" id="WP_071628873.1">
    <property type="nucleotide sequence ID" value="NZ_CP022375.1"/>
</dbReference>
<dbReference type="InterPro" id="IPR051533">
    <property type="entry name" value="WaaL-like"/>
</dbReference>
<feature type="transmembrane region" description="Helical" evidence="5">
    <location>
        <begin position="81"/>
        <end position="105"/>
    </location>
</feature>
<feature type="transmembrane region" description="Helical" evidence="5">
    <location>
        <begin position="210"/>
        <end position="229"/>
    </location>
</feature>
<keyword evidence="3 5" id="KW-1133">Transmembrane helix</keyword>
<evidence type="ECO:0000256" key="1">
    <source>
        <dbReference type="ARBA" id="ARBA00004141"/>
    </source>
</evidence>
<dbReference type="GO" id="GO:0016020">
    <property type="term" value="C:membrane"/>
    <property type="evidence" value="ECO:0007669"/>
    <property type="project" value="UniProtKB-SubCell"/>
</dbReference>
<feature type="transmembrane region" description="Helical" evidence="5">
    <location>
        <begin position="185"/>
        <end position="204"/>
    </location>
</feature>
<name>A0A345JQJ4_9GAMM</name>
<keyword evidence="8" id="KW-1185">Reference proteome</keyword>
<feature type="transmembrane region" description="Helical" evidence="5">
    <location>
        <begin position="114"/>
        <end position="136"/>
    </location>
</feature>
<feature type="transmembrane region" description="Helical" evidence="5">
    <location>
        <begin position="421"/>
        <end position="439"/>
    </location>
</feature>
<organism evidence="7 8">
    <name type="scientific">Francisella opportunistica</name>
    <dbReference type="NCBI Taxonomy" id="2016517"/>
    <lineage>
        <taxon>Bacteria</taxon>
        <taxon>Pseudomonadati</taxon>
        <taxon>Pseudomonadota</taxon>
        <taxon>Gammaproteobacteria</taxon>
        <taxon>Thiotrichales</taxon>
        <taxon>Francisellaceae</taxon>
        <taxon>Francisella</taxon>
    </lineage>
</organism>
<feature type="domain" description="O-antigen ligase-related" evidence="6">
    <location>
        <begin position="194"/>
        <end position="378"/>
    </location>
</feature>
<evidence type="ECO:0000313" key="7">
    <source>
        <dbReference type="EMBL" id="AXH29590.1"/>
    </source>
</evidence>
<accession>A0A345JQJ4</accession>
<dbReference type="OrthoDB" id="5604649at2"/>
<evidence type="ECO:0000256" key="3">
    <source>
        <dbReference type="ARBA" id="ARBA00022989"/>
    </source>
</evidence>
<keyword evidence="2 5" id="KW-0812">Transmembrane</keyword>
<evidence type="ECO:0000259" key="6">
    <source>
        <dbReference type="Pfam" id="PF04932"/>
    </source>
</evidence>